<sequence length="384" mass="41237">MADHGINVSRADTAVATPNTATCGIPFVIGTAPLSKATGTAATAGLPVLCTSYDEAKEHLGYDDDWAKYTVCEVMYYHFKLCACQPVIFLPVGETAEASDVAAAVEQVELCLTMFGIVPDLIMAPGFSNDATVAAVLDAKAGSINGMFTGKALVDISAKTYTAAVQAKNSGTYTEKTILCWPNGTLGDLRFHGSTVEAGCLAETDTGNEGIPYESPSNKTVHIDGLCDDDGNTINLTYNQALVVDAAGICTFLNFMGGWTAWGNHTACYPKSTDVKDYFIPLSRMFDYVSNTLIKTFWSKLDKPMNRRLIDTILDSANIWLNGLVGAGYLLGARVEMLENENPLTSLMAGKIKLHVYMTPPSPAQEIDFVLEYDADYVTSALQS</sequence>
<dbReference type="InterPro" id="IPR052042">
    <property type="entry name" value="Tail_sheath_structural"/>
</dbReference>
<dbReference type="Proteomes" id="UP000241620">
    <property type="component" value="Segment"/>
</dbReference>
<evidence type="ECO:0000313" key="1">
    <source>
        <dbReference type="EMBL" id="AUV56855.1"/>
    </source>
</evidence>
<accession>A0A2K9V444</accession>
<dbReference type="GeneID" id="54987819"/>
<evidence type="ECO:0000313" key="2">
    <source>
        <dbReference type="Proteomes" id="UP000241620"/>
    </source>
</evidence>
<dbReference type="KEGG" id="vg:54987819"/>
<dbReference type="PANTHER" id="PTHR35861">
    <property type="match status" value="1"/>
</dbReference>
<name>A0A2K9V444_9CAUD</name>
<organism evidence="1 2">
    <name type="scientific">Faecalibacterium phage FP_Taranis</name>
    <dbReference type="NCBI Taxonomy" id="2070186"/>
    <lineage>
        <taxon>Viruses</taxon>
        <taxon>Duplodnaviria</taxon>
        <taxon>Heunggongvirae</taxon>
        <taxon>Uroviricota</taxon>
        <taxon>Caudoviricetes</taxon>
        <taxon>Taranisvirus</taxon>
        <taxon>Taranisvirus taranis</taxon>
    </lineage>
</organism>
<dbReference type="EMBL" id="MG711467">
    <property type="protein sequence ID" value="AUV56855.1"/>
    <property type="molecule type" value="Genomic_DNA"/>
</dbReference>
<protein>
    <submittedName>
        <fullName evidence="1">Tail sheath protein</fullName>
    </submittedName>
</protein>
<dbReference type="PANTHER" id="PTHR35861:SF2">
    <property type="entry name" value="FELS-2 PROPHAGE PROTEIN"/>
    <property type="match status" value="1"/>
</dbReference>
<keyword evidence="2" id="KW-1185">Reference proteome</keyword>
<dbReference type="RefSeq" id="YP_009797405.1">
    <property type="nucleotide sequence ID" value="NC_047914.1"/>
</dbReference>
<proteinExistence type="predicted"/>
<reference evidence="1 2" key="1">
    <citation type="submission" date="2017-12" db="EMBL/GenBank/DDBJ databases">
        <title>Phages infecting Faecalibacterium prausnitzii belong to novel viral genera that help decipher intestinal viromes.</title>
        <authorList>
            <person name="Petit M.-A."/>
            <person name="De Paepe M."/>
            <person name="Benevides L."/>
            <person name="Langella P."/>
        </authorList>
    </citation>
    <scope>NUCLEOTIDE SEQUENCE [LARGE SCALE GENOMIC DNA]</scope>
</reference>